<proteinExistence type="predicted"/>
<organism evidence="2 3">
    <name type="scientific">Sphingomonas metalli</name>
    <dbReference type="NCBI Taxonomy" id="1779358"/>
    <lineage>
        <taxon>Bacteria</taxon>
        <taxon>Pseudomonadati</taxon>
        <taxon>Pseudomonadota</taxon>
        <taxon>Alphaproteobacteria</taxon>
        <taxon>Sphingomonadales</taxon>
        <taxon>Sphingomonadaceae</taxon>
        <taxon>Sphingomonas</taxon>
    </lineage>
</organism>
<dbReference type="AlphaFoldDB" id="A0A916T8Z9"/>
<keyword evidence="3" id="KW-1185">Reference proteome</keyword>
<name>A0A916T8Z9_9SPHN</name>
<dbReference type="EMBL" id="BMIH01000003">
    <property type="protein sequence ID" value="GGB36174.1"/>
    <property type="molecule type" value="Genomic_DNA"/>
</dbReference>
<feature type="region of interest" description="Disordered" evidence="1">
    <location>
        <begin position="155"/>
        <end position="181"/>
    </location>
</feature>
<evidence type="ECO:0000256" key="1">
    <source>
        <dbReference type="SAM" id="MobiDB-lite"/>
    </source>
</evidence>
<protein>
    <submittedName>
        <fullName evidence="2">Uncharacterized protein</fullName>
    </submittedName>
</protein>
<dbReference type="Proteomes" id="UP000623067">
    <property type="component" value="Unassembled WGS sequence"/>
</dbReference>
<evidence type="ECO:0000313" key="3">
    <source>
        <dbReference type="Proteomes" id="UP000623067"/>
    </source>
</evidence>
<sequence>MPAGAAAERSGWPQTVGEWTVAIGKDGDGCFLSRRYDRLGATTLLLGLDRDGTNHLSVLNANWTIQPRDRQALDFRLSKGRYDRHFVVGIAADGQQGFATSFEWRFPAYFATSAFLHIDRGRIPVERLSLEGSGDAVATLRRCVAALGRTGADATKAAGAGTGIPRDPFAESVSKPRRARR</sequence>
<reference evidence="2" key="1">
    <citation type="journal article" date="2014" name="Int. J. Syst. Evol. Microbiol.">
        <title>Complete genome sequence of Corynebacterium casei LMG S-19264T (=DSM 44701T), isolated from a smear-ripened cheese.</title>
        <authorList>
            <consortium name="US DOE Joint Genome Institute (JGI-PGF)"/>
            <person name="Walter F."/>
            <person name="Albersmeier A."/>
            <person name="Kalinowski J."/>
            <person name="Ruckert C."/>
        </authorList>
    </citation>
    <scope>NUCLEOTIDE SEQUENCE</scope>
    <source>
        <strain evidence="2">CGMCC 1.15330</strain>
    </source>
</reference>
<comment type="caution">
    <text evidence="2">The sequence shown here is derived from an EMBL/GenBank/DDBJ whole genome shotgun (WGS) entry which is preliminary data.</text>
</comment>
<gene>
    <name evidence="2" type="ORF">GCM10011380_26950</name>
</gene>
<evidence type="ECO:0000313" key="2">
    <source>
        <dbReference type="EMBL" id="GGB36174.1"/>
    </source>
</evidence>
<accession>A0A916T8Z9</accession>
<reference evidence="2" key="2">
    <citation type="submission" date="2020-09" db="EMBL/GenBank/DDBJ databases">
        <authorList>
            <person name="Sun Q."/>
            <person name="Zhou Y."/>
        </authorList>
    </citation>
    <scope>NUCLEOTIDE SEQUENCE</scope>
    <source>
        <strain evidence="2">CGMCC 1.15330</strain>
    </source>
</reference>